<evidence type="ECO:0000256" key="4">
    <source>
        <dbReference type="ARBA" id="ARBA00023136"/>
    </source>
</evidence>
<organism evidence="7 8">
    <name type="scientific">Parapontixanthobacter aurantiacus</name>
    <dbReference type="NCBI Taxonomy" id="1463599"/>
    <lineage>
        <taxon>Bacteria</taxon>
        <taxon>Pseudomonadati</taxon>
        <taxon>Pseudomonadota</taxon>
        <taxon>Alphaproteobacteria</taxon>
        <taxon>Sphingomonadales</taxon>
        <taxon>Erythrobacteraceae</taxon>
        <taxon>Parapontixanthobacter</taxon>
    </lineage>
</organism>
<dbReference type="InterPro" id="IPR013525">
    <property type="entry name" value="ABC2_TM"/>
</dbReference>
<keyword evidence="4 5" id="KW-0472">Membrane</keyword>
<evidence type="ECO:0000259" key="6">
    <source>
        <dbReference type="Pfam" id="PF12698"/>
    </source>
</evidence>
<dbReference type="OrthoDB" id="7388589at2"/>
<accession>A0A844ZDV6</accession>
<dbReference type="EMBL" id="WTYW01000002">
    <property type="protein sequence ID" value="MXO86065.1"/>
    <property type="molecule type" value="Genomic_DNA"/>
</dbReference>
<keyword evidence="3 5" id="KW-1133">Transmembrane helix</keyword>
<protein>
    <submittedName>
        <fullName evidence="7">ABC transporter permease</fullName>
    </submittedName>
</protein>
<feature type="transmembrane region" description="Helical" evidence="5">
    <location>
        <begin position="190"/>
        <end position="208"/>
    </location>
</feature>
<evidence type="ECO:0000256" key="3">
    <source>
        <dbReference type="ARBA" id="ARBA00022989"/>
    </source>
</evidence>
<dbReference type="RefSeq" id="WP_160682606.1">
    <property type="nucleotide sequence ID" value="NZ_WTYW01000002.1"/>
</dbReference>
<feature type="transmembrane region" description="Helical" evidence="5">
    <location>
        <begin position="310"/>
        <end position="329"/>
    </location>
</feature>
<reference evidence="7 8" key="1">
    <citation type="submission" date="2019-12" db="EMBL/GenBank/DDBJ databases">
        <title>Genomic-based taxomic classification of the family Erythrobacteraceae.</title>
        <authorList>
            <person name="Xu L."/>
        </authorList>
    </citation>
    <scope>NUCLEOTIDE SEQUENCE [LARGE SCALE GENOMIC DNA]</scope>
    <source>
        <strain evidence="7 8">MCCC 1A09962</strain>
    </source>
</reference>
<dbReference type="Proteomes" id="UP000433104">
    <property type="component" value="Unassembled WGS sequence"/>
</dbReference>
<evidence type="ECO:0000256" key="5">
    <source>
        <dbReference type="SAM" id="Phobius"/>
    </source>
</evidence>
<dbReference type="Pfam" id="PF12698">
    <property type="entry name" value="ABC2_membrane_3"/>
    <property type="match status" value="1"/>
</dbReference>
<dbReference type="GO" id="GO:0016020">
    <property type="term" value="C:membrane"/>
    <property type="evidence" value="ECO:0007669"/>
    <property type="project" value="UniProtKB-SubCell"/>
</dbReference>
<keyword evidence="8" id="KW-1185">Reference proteome</keyword>
<evidence type="ECO:0000256" key="1">
    <source>
        <dbReference type="ARBA" id="ARBA00004141"/>
    </source>
</evidence>
<feature type="transmembrane region" description="Helical" evidence="5">
    <location>
        <begin position="274"/>
        <end position="298"/>
    </location>
</feature>
<comment type="subcellular location">
    <subcellularLocation>
        <location evidence="1">Membrane</location>
        <topology evidence="1">Multi-pass membrane protein</topology>
    </subcellularLocation>
</comment>
<feature type="transmembrane region" description="Helical" evidence="5">
    <location>
        <begin position="336"/>
        <end position="356"/>
    </location>
</feature>
<proteinExistence type="predicted"/>
<dbReference type="GO" id="GO:0140359">
    <property type="term" value="F:ABC-type transporter activity"/>
    <property type="evidence" value="ECO:0007669"/>
    <property type="project" value="InterPro"/>
</dbReference>
<feature type="domain" description="ABC-2 type transporter transmembrane" evidence="6">
    <location>
        <begin position="152"/>
        <end position="382"/>
    </location>
</feature>
<keyword evidence="2 5" id="KW-0812">Transmembrane</keyword>
<name>A0A844ZDV6_9SPHN</name>
<gene>
    <name evidence="7" type="ORF">GRI38_08495</name>
</gene>
<dbReference type="AlphaFoldDB" id="A0A844ZDV6"/>
<feature type="transmembrane region" description="Helical" evidence="5">
    <location>
        <begin position="368"/>
        <end position="386"/>
    </location>
</feature>
<evidence type="ECO:0000313" key="7">
    <source>
        <dbReference type="EMBL" id="MXO86065.1"/>
    </source>
</evidence>
<feature type="transmembrane region" description="Helical" evidence="5">
    <location>
        <begin position="35"/>
        <end position="56"/>
    </location>
</feature>
<feature type="transmembrane region" description="Helical" evidence="5">
    <location>
        <begin position="241"/>
        <end position="262"/>
    </location>
</feature>
<evidence type="ECO:0000313" key="8">
    <source>
        <dbReference type="Proteomes" id="UP000433104"/>
    </source>
</evidence>
<sequence>MSGTGRGASGERLPLWRAAWVVARRDFVAILFSRAFFFFLLGPLFPLVVGGLAGGIGTQVRQSVDQPVLASSLSPEENARITAARRNLTENGRLDLPEVVSVEAEAGDTAAILRSDERNYGAVLSGSLDEPVLAGSPDKLERWEGAVAVMLAEARQSAQTEFSSIDLQPTTSTTADRNRDQLVTAQASQLLLFLLSMLLAGMVLSNLVEEKANKIIEILAAAIPMDAVFLGKLFAMLGISLVGITVWASAIGVLFLAAGNIIPPLTVPATGWPAFIALGIIYFMMNYLLLGSVFLAIGSLANTVREVQTLSMPVTMSQVLIFFLASLAVTQIDQPIGIAAMIFPLSSPYALLALAAQDDVVWPHLLGLAWQALFVVLFIRLGAALFRKRVMKSGRQAKVPRKRFWQRGSRAA</sequence>
<comment type="caution">
    <text evidence="7">The sequence shown here is derived from an EMBL/GenBank/DDBJ whole genome shotgun (WGS) entry which is preliminary data.</text>
</comment>
<evidence type="ECO:0000256" key="2">
    <source>
        <dbReference type="ARBA" id="ARBA00022692"/>
    </source>
</evidence>